<name>A0A7I9W511_MYCAG</name>
<evidence type="ECO:0000313" key="3">
    <source>
        <dbReference type="Proteomes" id="UP000465302"/>
    </source>
</evidence>
<dbReference type="NCBIfam" id="NF005761">
    <property type="entry name" value="PRK07588.1"/>
    <property type="match status" value="1"/>
</dbReference>
<proteinExistence type="predicted"/>
<comment type="caution">
    <text evidence="2">The sequence shown here is derived from an EMBL/GenBank/DDBJ whole genome shotgun (WGS) entry which is preliminary data.</text>
</comment>
<evidence type="ECO:0000259" key="1">
    <source>
        <dbReference type="Pfam" id="PF01494"/>
    </source>
</evidence>
<dbReference type="Proteomes" id="UP000465302">
    <property type="component" value="Unassembled WGS sequence"/>
</dbReference>
<feature type="domain" description="FAD-binding" evidence="1">
    <location>
        <begin position="5"/>
        <end position="339"/>
    </location>
</feature>
<dbReference type="PANTHER" id="PTHR46865">
    <property type="entry name" value="OXIDOREDUCTASE-RELATED"/>
    <property type="match status" value="1"/>
</dbReference>
<dbReference type="Gene3D" id="3.50.50.60">
    <property type="entry name" value="FAD/NAD(P)-binding domain"/>
    <property type="match status" value="1"/>
</dbReference>
<sequence>MAGMRVAISGAGVAGPAFAYWMRRAGHDVTLIEAAPTFRTGGYIVDFWGLGYDIAEKMGVIDDITKVGYRVNELRSVGGDGRILARFDTGAIRRTLGERYTSVARGDLAEIIYRTIENDAETIYSDSITSLEDHSDGVSVTFRHGRPREFDMVVGADGLHSTVRELVFGPESQFARYLGCQVAACVLDDYRPRDELVYVTHNLPGRQIGRFSMNDDRTLVLFIFRSSTPTIPTTLDDGKALLRNQFSDAGWEAPQILAALDDVDDIYIDVVSQIRMNRWTAGRVALIGDAAACVSLLAGEGTGLALVEAYVLAGELARTDNDLASAFQAYESRLHRFIEKKQDGATKFIAFFAARTAWGIWLRNAAMRAMNWRPVGDAVLTRALRDDFQL</sequence>
<dbReference type="Gene3D" id="3.30.9.10">
    <property type="entry name" value="D-Amino Acid Oxidase, subunit A, domain 2"/>
    <property type="match status" value="1"/>
</dbReference>
<dbReference type="InterPro" id="IPR051704">
    <property type="entry name" value="FAD_aromatic-hydroxylase"/>
</dbReference>
<dbReference type="AlphaFoldDB" id="A0A7I9W511"/>
<dbReference type="PRINTS" id="PR00420">
    <property type="entry name" value="RNGMNOXGNASE"/>
</dbReference>
<reference evidence="2 3" key="1">
    <citation type="journal article" date="2019" name="Emerg. Microbes Infect.">
        <title>Comprehensive subspecies identification of 175 nontuberculous mycobacteria species based on 7547 genomic profiles.</title>
        <authorList>
            <person name="Matsumoto Y."/>
            <person name="Kinjo T."/>
            <person name="Motooka D."/>
            <person name="Nabeya D."/>
            <person name="Jung N."/>
            <person name="Uechi K."/>
            <person name="Horii T."/>
            <person name="Iida T."/>
            <person name="Fujita J."/>
            <person name="Nakamura S."/>
        </authorList>
    </citation>
    <scope>NUCLEOTIDE SEQUENCE [LARGE SCALE GENOMIC DNA]</scope>
    <source>
        <strain evidence="2 3">JCM 6377</strain>
    </source>
</reference>
<organism evidence="2 3">
    <name type="scientific">Mycolicibacterium agri</name>
    <name type="common">Mycobacterium agri</name>
    <dbReference type="NCBI Taxonomy" id="36811"/>
    <lineage>
        <taxon>Bacteria</taxon>
        <taxon>Bacillati</taxon>
        <taxon>Actinomycetota</taxon>
        <taxon>Actinomycetes</taxon>
        <taxon>Mycobacteriales</taxon>
        <taxon>Mycobacteriaceae</taxon>
        <taxon>Mycolicibacterium</taxon>
    </lineage>
</organism>
<accession>A0A7I9W511</accession>
<dbReference type="InterPro" id="IPR002938">
    <property type="entry name" value="FAD-bd"/>
</dbReference>
<gene>
    <name evidence="2" type="ORF">MAGR_39300</name>
</gene>
<dbReference type="SUPFAM" id="SSF51905">
    <property type="entry name" value="FAD/NAD(P)-binding domain"/>
    <property type="match status" value="1"/>
</dbReference>
<evidence type="ECO:0000313" key="2">
    <source>
        <dbReference type="EMBL" id="GFG52489.1"/>
    </source>
</evidence>
<dbReference type="EMBL" id="BLKS01000001">
    <property type="protein sequence ID" value="GFG52489.1"/>
    <property type="molecule type" value="Genomic_DNA"/>
</dbReference>
<dbReference type="PANTHER" id="PTHR46865:SF8">
    <property type="entry name" value="POSSIBLE OXIDOREDUCTASE"/>
    <property type="match status" value="1"/>
</dbReference>
<dbReference type="Pfam" id="PF01494">
    <property type="entry name" value="FAD_binding_3"/>
    <property type="match status" value="1"/>
</dbReference>
<dbReference type="InterPro" id="IPR036188">
    <property type="entry name" value="FAD/NAD-bd_sf"/>
</dbReference>
<dbReference type="GO" id="GO:0071949">
    <property type="term" value="F:FAD binding"/>
    <property type="evidence" value="ECO:0007669"/>
    <property type="project" value="InterPro"/>
</dbReference>
<protein>
    <submittedName>
        <fullName evidence="2">Oxidoreductase</fullName>
    </submittedName>
</protein>